<dbReference type="AlphaFoldDB" id="A0AAU7PLT3"/>
<organism evidence="2">
    <name type="scientific">Lacrimispora sp. BS-2</name>
    <dbReference type="NCBI Taxonomy" id="3151850"/>
    <lineage>
        <taxon>Bacteria</taxon>
        <taxon>Bacillati</taxon>
        <taxon>Bacillota</taxon>
        <taxon>Clostridia</taxon>
        <taxon>Lachnospirales</taxon>
        <taxon>Lachnospiraceae</taxon>
        <taxon>Lacrimispora</taxon>
    </lineage>
</organism>
<dbReference type="CDD" id="cd00085">
    <property type="entry name" value="HNHc"/>
    <property type="match status" value="1"/>
</dbReference>
<reference evidence="2" key="1">
    <citation type="submission" date="2024-06" db="EMBL/GenBank/DDBJ databases">
        <title>Lacrimispora cavernae sp. nov., a novel anaerobe isolated from bat guano pile inside a cave.</title>
        <authorList>
            <person name="Miller S.L."/>
            <person name="Lu N."/>
            <person name="King J."/>
            <person name="Sankaranarayanan K."/>
            <person name="Lawson P.A."/>
        </authorList>
    </citation>
    <scope>NUCLEOTIDE SEQUENCE</scope>
    <source>
        <strain evidence="2">BS-2</strain>
    </source>
</reference>
<evidence type="ECO:0000259" key="1">
    <source>
        <dbReference type="Pfam" id="PF13395"/>
    </source>
</evidence>
<gene>
    <name evidence="2" type="ORF">ABFV83_15875</name>
</gene>
<feature type="domain" description="HNH nuclease" evidence="1">
    <location>
        <begin position="241"/>
        <end position="284"/>
    </location>
</feature>
<proteinExistence type="predicted"/>
<sequence>MMQLPYSEDLSVERLGRLFDKMSESYKIFWFQAIVNKVISGKETLTYQELINEMIADSWYMVSEYKLNLGPSDTLEALVHYIYEISGMKTSEKKVNILNYLEQCKDKKIFEMKRTLTYFVPYRLQAPFVEAFAGSEWNLSKPNLASRMNQEKRLMYYYSDICGMGTSISVRQEWCTYIRKNQEILKGWIQYNLIMYLQRRNPNVPGISSKLEPPQDRKLNKVIKYWKTIMEITPVTDIYGNKVLTGETLSIDHFIPWSYVAHDEFWNLHPTTKSINSSKSNNLPEWNKYFTALCDKEYFSYQMMWKYDVVHKEFLKCSREHVNSNDVLMKLYREGISKGEFQENLENILLPVYNAARNVGFKNWFYSHVK</sequence>
<dbReference type="EMBL" id="CP157940">
    <property type="protein sequence ID" value="XBS53288.1"/>
    <property type="molecule type" value="Genomic_DNA"/>
</dbReference>
<dbReference type="InterPro" id="IPR003615">
    <property type="entry name" value="HNH_nuc"/>
</dbReference>
<evidence type="ECO:0000313" key="2">
    <source>
        <dbReference type="EMBL" id="XBS53288.1"/>
    </source>
</evidence>
<name>A0AAU7PLT3_9FIRM</name>
<protein>
    <submittedName>
        <fullName evidence="2">HNH endonuclease domain-containing protein</fullName>
    </submittedName>
</protein>
<keyword evidence="2" id="KW-0378">Hydrolase</keyword>
<dbReference type="Pfam" id="PF13395">
    <property type="entry name" value="HNH_4"/>
    <property type="match status" value="1"/>
</dbReference>
<keyword evidence="2" id="KW-0540">Nuclease</keyword>
<dbReference type="Gene3D" id="1.10.30.50">
    <property type="match status" value="1"/>
</dbReference>
<accession>A0AAU7PLT3</accession>
<dbReference type="GO" id="GO:0004519">
    <property type="term" value="F:endonuclease activity"/>
    <property type="evidence" value="ECO:0007669"/>
    <property type="project" value="UniProtKB-KW"/>
</dbReference>
<keyword evidence="2" id="KW-0255">Endonuclease</keyword>
<dbReference type="RefSeq" id="WP_349945200.1">
    <property type="nucleotide sequence ID" value="NZ_CP157940.1"/>
</dbReference>